<comment type="similarity">
    <text evidence="2">Belongs to the MipA/OmpV family.</text>
</comment>
<evidence type="ECO:0000256" key="6">
    <source>
        <dbReference type="SAM" id="SignalP"/>
    </source>
</evidence>
<sequence>MSFTRSIDRRLLASALCITVMLAGTASNTFAADASLAEQTPEPPFDQERFDNKKPERNWSLIVGAGGTYEPEYEGSDKFEISPIPVVVFTYGDWLEIDPTGVTVTALRHEGFALAARVGYESGRDEDDGDRLRGLGDIDFAATVGAKASYQWQALELYATLDQTIDGSESLIGTVGAEFQAPVTERLILGAGVEAVIADDNHMEAYFGVNAAQSARSGLPQYKAEAGLKRVNISASATYMLSENWLVRGEAGLGILTGDAADSPIVEEKLQPSTSVFVGYKF</sequence>
<keyword evidence="4" id="KW-0472">Membrane</keyword>
<gene>
    <name evidence="7" type="ORF">E2F50_18950</name>
</gene>
<keyword evidence="8" id="KW-1185">Reference proteome</keyword>
<comment type="caution">
    <text evidence="7">The sequence shown here is derived from an EMBL/GenBank/DDBJ whole genome shotgun (WGS) entry which is preliminary data.</text>
</comment>
<evidence type="ECO:0000256" key="5">
    <source>
        <dbReference type="ARBA" id="ARBA00023237"/>
    </source>
</evidence>
<dbReference type="AlphaFoldDB" id="A0A4R5UAB2"/>
<dbReference type="PANTHER" id="PTHR38776:SF1">
    <property type="entry name" value="MLTA-INTERACTING PROTEIN-RELATED"/>
    <property type="match status" value="1"/>
</dbReference>
<dbReference type="RefSeq" id="WP_133317753.1">
    <property type="nucleotide sequence ID" value="NZ_SMTL01000006.1"/>
</dbReference>
<dbReference type="Proteomes" id="UP000295238">
    <property type="component" value="Unassembled WGS sequence"/>
</dbReference>
<evidence type="ECO:0000313" key="7">
    <source>
        <dbReference type="EMBL" id="TDK31751.1"/>
    </source>
</evidence>
<keyword evidence="3 6" id="KW-0732">Signal</keyword>
<evidence type="ECO:0000256" key="4">
    <source>
        <dbReference type="ARBA" id="ARBA00023136"/>
    </source>
</evidence>
<proteinExistence type="inferred from homology"/>
<dbReference type="GO" id="GO:0009279">
    <property type="term" value="C:cell outer membrane"/>
    <property type="evidence" value="ECO:0007669"/>
    <property type="project" value="UniProtKB-SubCell"/>
</dbReference>
<evidence type="ECO:0000256" key="2">
    <source>
        <dbReference type="ARBA" id="ARBA00005722"/>
    </source>
</evidence>
<evidence type="ECO:0000313" key="8">
    <source>
        <dbReference type="Proteomes" id="UP000295238"/>
    </source>
</evidence>
<protein>
    <submittedName>
        <fullName evidence="7">MipA/OmpV family protein</fullName>
    </submittedName>
</protein>
<keyword evidence="5" id="KW-0998">Cell outer membrane</keyword>
<dbReference type="EMBL" id="SMTL01000006">
    <property type="protein sequence ID" value="TDK31751.1"/>
    <property type="molecule type" value="Genomic_DNA"/>
</dbReference>
<feature type="chain" id="PRO_5020281971" evidence="6">
    <location>
        <begin position="32"/>
        <end position="282"/>
    </location>
</feature>
<reference evidence="7 8" key="1">
    <citation type="submission" date="2019-03" db="EMBL/GenBank/DDBJ databases">
        <title>Rhizobium sp. nov., an bacterium isolated from biocrust in Mu Us Desert.</title>
        <authorList>
            <person name="Lixiong L."/>
        </authorList>
    </citation>
    <scope>NUCLEOTIDE SEQUENCE [LARGE SCALE GENOMIC DNA]</scope>
    <source>
        <strain evidence="7 8">SPY-1</strain>
    </source>
</reference>
<comment type="subcellular location">
    <subcellularLocation>
        <location evidence="1">Cell outer membrane</location>
    </subcellularLocation>
</comment>
<dbReference type="PANTHER" id="PTHR38776">
    <property type="entry name" value="MLTA-INTERACTING PROTEIN-RELATED"/>
    <property type="match status" value="1"/>
</dbReference>
<name>A0A4R5UAB2_9HYPH</name>
<dbReference type="Pfam" id="PF06629">
    <property type="entry name" value="MipA"/>
    <property type="match status" value="1"/>
</dbReference>
<evidence type="ECO:0000256" key="3">
    <source>
        <dbReference type="ARBA" id="ARBA00022729"/>
    </source>
</evidence>
<feature type="signal peptide" evidence="6">
    <location>
        <begin position="1"/>
        <end position="31"/>
    </location>
</feature>
<organism evidence="7 8">
    <name type="scientific">Rhizobium deserti</name>
    <dbReference type="NCBI Taxonomy" id="2547961"/>
    <lineage>
        <taxon>Bacteria</taxon>
        <taxon>Pseudomonadati</taxon>
        <taxon>Pseudomonadota</taxon>
        <taxon>Alphaproteobacteria</taxon>
        <taxon>Hyphomicrobiales</taxon>
        <taxon>Rhizobiaceae</taxon>
        <taxon>Rhizobium/Agrobacterium group</taxon>
        <taxon>Rhizobium</taxon>
    </lineage>
</organism>
<evidence type="ECO:0000256" key="1">
    <source>
        <dbReference type="ARBA" id="ARBA00004442"/>
    </source>
</evidence>
<dbReference type="OrthoDB" id="5462484at2"/>
<dbReference type="InterPro" id="IPR010583">
    <property type="entry name" value="MipA"/>
</dbReference>
<accession>A0A4R5UAB2</accession>